<gene>
    <name evidence="1" type="ORF">METZ01_LOCUS353097</name>
</gene>
<dbReference type="InterPro" id="IPR024401">
    <property type="entry name" value="WYL_prot"/>
</dbReference>
<proteinExistence type="predicted"/>
<evidence type="ECO:0000313" key="1">
    <source>
        <dbReference type="EMBL" id="SVD00243.1"/>
    </source>
</evidence>
<dbReference type="Pfam" id="PF10902">
    <property type="entry name" value="WYL_2"/>
    <property type="match status" value="1"/>
</dbReference>
<dbReference type="EMBL" id="UINC01123637">
    <property type="protein sequence ID" value="SVD00243.1"/>
    <property type="molecule type" value="Genomic_DNA"/>
</dbReference>
<reference evidence="1" key="1">
    <citation type="submission" date="2018-05" db="EMBL/GenBank/DDBJ databases">
        <authorList>
            <person name="Lanie J.A."/>
            <person name="Ng W.-L."/>
            <person name="Kazmierczak K.M."/>
            <person name="Andrzejewski T.M."/>
            <person name="Davidsen T.M."/>
            <person name="Wayne K.J."/>
            <person name="Tettelin H."/>
            <person name="Glass J.I."/>
            <person name="Rusch D."/>
            <person name="Podicherti R."/>
            <person name="Tsui H.-C.T."/>
            <person name="Winkler M.E."/>
        </authorList>
    </citation>
    <scope>NUCLEOTIDE SEQUENCE</scope>
</reference>
<protein>
    <submittedName>
        <fullName evidence="1">Uncharacterized protein</fullName>
    </submittedName>
</protein>
<sequence>MVLPLWATVNESIFEDVGFDDPSRKAEVKEQLHSHIMEVSFTKKNGEKRVMTCTLVTEAIPLDKRPKPLAEGEEPKPVKEHLQSVWDIKAEGWRSFIWANVTAVKIADDIETV</sequence>
<organism evidence="1">
    <name type="scientific">marine metagenome</name>
    <dbReference type="NCBI Taxonomy" id="408172"/>
    <lineage>
        <taxon>unclassified sequences</taxon>
        <taxon>metagenomes</taxon>
        <taxon>ecological metagenomes</taxon>
    </lineage>
</organism>
<dbReference type="AlphaFoldDB" id="A0A382RRC7"/>
<name>A0A382RRC7_9ZZZZ</name>
<accession>A0A382RRC7</accession>